<dbReference type="InterPro" id="IPR024317">
    <property type="entry name" value="Dynein_heavy_chain_D4_dom"/>
</dbReference>
<dbReference type="InterPro" id="IPR041466">
    <property type="entry name" value="Dynein_AAA5_ext"/>
</dbReference>
<dbReference type="InterPro" id="IPR041228">
    <property type="entry name" value="Dynein_C"/>
</dbReference>
<dbReference type="InterPro" id="IPR041658">
    <property type="entry name" value="AAA_lid_11"/>
</dbReference>
<keyword evidence="2" id="KW-0175">Coiled coil</keyword>
<feature type="coiled-coil region" evidence="2">
    <location>
        <begin position="934"/>
        <end position="975"/>
    </location>
</feature>
<dbReference type="GO" id="GO:0030317">
    <property type="term" value="P:flagellated sperm motility"/>
    <property type="evidence" value="ECO:0007669"/>
    <property type="project" value="TreeGrafter"/>
</dbReference>
<dbReference type="SUPFAM" id="SSF52540">
    <property type="entry name" value="P-loop containing nucleoside triphosphate hydrolases"/>
    <property type="match status" value="1"/>
</dbReference>
<dbReference type="Gene3D" id="3.40.50.300">
    <property type="entry name" value="P-loop containing nucleotide triphosphate hydrolases"/>
    <property type="match status" value="4"/>
</dbReference>
<dbReference type="PANTHER" id="PTHR10676:SF359">
    <property type="entry name" value="DYNEIN HEAVY CHAIN DOMAIN-CONTAINING PROTEIN 1"/>
    <property type="match status" value="1"/>
</dbReference>
<evidence type="ECO:0000259" key="3">
    <source>
        <dbReference type="Pfam" id="PF12777"/>
    </source>
</evidence>
<sequence>MDVLYWEHALDQNSLKIWRCLAEDLFSSTIIFLRHKGLNSAMSNEGLEASTSSTGIANGLQEVMSFIKILHALLGESGKRSSLKSVSKQKTDPTLKPPSTELHAKNLFVIAYIWGFGGQLNPRHWPQFDIFAREALFKCRYKIEVPVKGTVFEHFFNLSDEMLQDSTSLSMFTKNGDPQHFYTFVPQYKYYAYLLDRLLEAHFPTLLVGEAGSGKTLLCKTLLQERPHLHVPVCQLLGSADLCNILERIGCQNTSMGSLDTTMHHQALLLFVDDLHESFGKTSATLETLRQCISRNGVQNSDGYHFKLFNSGAQDNVECIASRKESDSPLVAVVTEVQSNLTEPECSEELSSSNSNATCEKPQTISKRPQQVLIEISSSNEELVFSPEFSRLHMCRERKQLQRNIVYQERDLDVLIGQLTNIVKSIEEKDTFCKYAKFAVYHQRVRQLIHILRALLIPNGHGVLLGAAKKTGRKTTVRLAAYLTGYQLIEVHCGNEVKLKEMLKETQRQVDMHGEHVIFMVHENTSQATRDELLVIMETWRHVDQELKEVRSHISDVVTNSPNQSIGHVNKRYFRNKQRHTHVFLLLPLSQHTYERETGQSSVIACQITKALTLCCCVEVYHTWSTEALVEIASVHLKYSVDDNTLVANIAQAMAAIHQSATKYASTFLNTICNQLYSPQTYIELIEYFSHLRDHLYEQGRTHANRLATVLAHLKDLTNTAQDYSQEAFQLKEKIQEAQKELSQLQMAVATERTVYEKTHQHCLLEESWLSHLQEQLDLAEEQAQDALKEVTPLYQAALLALLSLNQSDLDEVRHYRHPPEGVVILMNAICMLFNCPCNWESGKRLLGQPNFLQELQFFDHSKLSNELFEELGQIVQAPNFQTDFVCDVSQACESLCSWVRAVYQYACVKRRMDPQEAHKNHLNNCMVEIRARLQVARLQEEVARDRLELVEKQHQFVRNNLKELSAQLHKVEIQEKEAALTIKQVSCYIEKWNMDKKETEMNDHTIPGDALLLAAAITYLGPFGPDIRLDLLKKWHKMCLTGKIIISPEDIRTSLFDESQLHSTENAHFEHIPVAMELHRVLSQALGRDQHLIQAVSPNHILKLLLWGHRAPWAHKWALLTDTQQHKKRSCQTRLTDLFPINAEKRGTEKEEFELIVSADDPEFIHKISHGAKKGMKVLVTEIEHAVPREEFLSMLDRPAGNHIFDVFHTVKALHPEFCLFLSTSLPAKVLLDEIHPLILMKVKIIDLSLSTSEVQGIILSDLMQSKCSELWLKLCQLQKDKQMLQDKLHTEEVSLFNYILQTSTPLLQNPEFLPYVSQCQRASLRLQAEIEELSNAMDGHKAIMKDFHGITALATALYRALQDVGRLYPFYFFPLCNFLIALRETLALKGWPDATCSAEMVEGFVMSNISHRIVSHILAQYRPYLFQNHAELLRLFFSVAFFMHTEGCSEIERVIFLRGLGNIESAEYDPSPEQSGPMLPSWIPIHAKVVLGLLEKISSFHGLIASLRNSSRQWQEYFHFPSATVVGTVPCQSHTQLTTLQRAILWKIFCPQWLAAVVDDLSACQQGQSIRSTVAIGPHTSSPEALSSFLSRNNGPVIVTMPSQIEYGSGNIHPLHWIKHSVLHQAEMKEVKVVVLSFGSKCQTDDVLSSLNTATQTGYWLVLNNCHLLDHWDARVVTQLRQLISCTENGHWTNIEADTGLNPIGGGAENQVHPHFRLWFITKGNAPLSIPAFIRMCAMHLVFDSQWDLKDELCSSLRQVTSTVLPTMNMVDPLLRSAILHSVLMQRQKLKHLGNGSIYKWSYEDLLALTDAYARIAKLCHDPIGALEYVAAYLIYGGHVSDSADLEALEAVCRACLQPPPSTWGSGPQILSEMISMRGHFNEDILKTVQKCIETTLNNNDTLLLGFSTEMTSEIVKIRSYSLRILLLQSEGNFVGHYNGMFEHLPELADYKTAQERLKALQIKFECKRESRGVGEGKVSLGSIHTFLQTEWENLAEIVSSLLGNSFQPSQDPSASPNITSSIISELETRAHLLQIYQLEEYSGSPPVYCLSAFANPRGFLAAVIRETVHIKQSDISHIMLHFQVLGSVASPAFKPSNGIYLSGLELHGALWDTQIGALQDTMSSKPCPFPLLWVRAQVRNSNISNSSHSSPSNSCAKALYNCPLYLDSQSKDGVWSLSVNNIVTYVPLMTRLDPVLCKMRRVRLVSALENKCK</sequence>
<comment type="caution">
    <text evidence="8">The sequence shown here is derived from an EMBL/GenBank/DDBJ whole genome shotgun (WGS) entry which is preliminary data.</text>
</comment>
<dbReference type="Pfam" id="PF12775">
    <property type="entry name" value="AAA_7"/>
    <property type="match status" value="1"/>
</dbReference>
<dbReference type="Gene3D" id="3.10.490.20">
    <property type="match status" value="1"/>
</dbReference>
<feature type="domain" description="Dynein heavy chain AAA module D4" evidence="4">
    <location>
        <begin position="440"/>
        <end position="692"/>
    </location>
</feature>
<dbReference type="PANTHER" id="PTHR10676">
    <property type="entry name" value="DYNEIN HEAVY CHAIN FAMILY PROTEIN"/>
    <property type="match status" value="1"/>
</dbReference>
<evidence type="ECO:0000313" key="9">
    <source>
        <dbReference type="Proteomes" id="UP000593565"/>
    </source>
</evidence>
<feature type="coiled-coil region" evidence="2">
    <location>
        <begin position="714"/>
        <end position="790"/>
    </location>
</feature>
<evidence type="ECO:0000313" key="8">
    <source>
        <dbReference type="EMBL" id="KAF4085860.1"/>
    </source>
</evidence>
<evidence type="ECO:0000256" key="2">
    <source>
        <dbReference type="SAM" id="Coils"/>
    </source>
</evidence>
<feature type="domain" description="Dynein heavy chain C-terminal" evidence="7">
    <location>
        <begin position="2019"/>
        <end position="2205"/>
    </location>
</feature>
<dbReference type="InterPro" id="IPR027417">
    <property type="entry name" value="P-loop_NTPase"/>
</dbReference>
<reference evidence="8 9" key="1">
    <citation type="submission" date="2020-02" db="EMBL/GenBank/DDBJ databases">
        <title>A chromosome-scale genome assembly of the black bullhead catfish (Ameiurus melas).</title>
        <authorList>
            <person name="Wen M."/>
            <person name="Zham M."/>
            <person name="Cabau C."/>
            <person name="Klopp C."/>
            <person name="Donnadieu C."/>
            <person name="Roques C."/>
            <person name="Bouchez O."/>
            <person name="Lampietro C."/>
            <person name="Jouanno E."/>
            <person name="Herpin A."/>
            <person name="Louis A."/>
            <person name="Berthelot C."/>
            <person name="Parey E."/>
            <person name="Roest-Crollius H."/>
            <person name="Braasch I."/>
            <person name="Postlethwait J."/>
            <person name="Robinson-Rechavi M."/>
            <person name="Echchiki A."/>
            <person name="Begum T."/>
            <person name="Montfort J."/>
            <person name="Schartl M."/>
            <person name="Bobe J."/>
            <person name="Guiguen Y."/>
        </authorList>
    </citation>
    <scope>NUCLEOTIDE SEQUENCE [LARGE SCALE GENOMIC DNA]</scope>
    <source>
        <strain evidence="8">M_S1</strain>
        <tissue evidence="8">Blood</tissue>
    </source>
</reference>
<dbReference type="Pfam" id="PF18199">
    <property type="entry name" value="Dynein_C"/>
    <property type="match status" value="1"/>
</dbReference>
<proteinExistence type="inferred from homology"/>
<accession>A0A7J6AST6</accession>
<feature type="domain" description="Dynein heavy chain AAA 5 extension" evidence="5">
    <location>
        <begin position="62"/>
        <end position="160"/>
    </location>
</feature>
<evidence type="ECO:0000259" key="4">
    <source>
        <dbReference type="Pfam" id="PF12780"/>
    </source>
</evidence>
<dbReference type="GO" id="GO:0051959">
    <property type="term" value="F:dynein light intermediate chain binding"/>
    <property type="evidence" value="ECO:0007669"/>
    <property type="project" value="InterPro"/>
</dbReference>
<evidence type="ECO:0000256" key="1">
    <source>
        <dbReference type="ARBA" id="ARBA00008887"/>
    </source>
</evidence>
<evidence type="ECO:0000259" key="5">
    <source>
        <dbReference type="Pfam" id="PF17852"/>
    </source>
</evidence>
<dbReference type="Pfam" id="PF12780">
    <property type="entry name" value="AAA_8"/>
    <property type="match status" value="1"/>
</dbReference>
<dbReference type="Pfam" id="PF12777">
    <property type="entry name" value="MT"/>
    <property type="match status" value="1"/>
</dbReference>
<dbReference type="Proteomes" id="UP000593565">
    <property type="component" value="Unassembled WGS sequence"/>
</dbReference>
<dbReference type="Pfam" id="PF17852">
    <property type="entry name" value="Dynein_AAA_lid"/>
    <property type="match status" value="1"/>
</dbReference>
<comment type="similarity">
    <text evidence="1">Belongs to the dynein heavy chain family.</text>
</comment>
<dbReference type="InterPro" id="IPR024743">
    <property type="entry name" value="Dynein_HC_stalk"/>
</dbReference>
<evidence type="ECO:0008006" key="10">
    <source>
        <dbReference type="Google" id="ProtNLM"/>
    </source>
</evidence>
<dbReference type="InterPro" id="IPR042219">
    <property type="entry name" value="AAA_lid_11_sf"/>
</dbReference>
<organism evidence="8 9">
    <name type="scientific">Ameiurus melas</name>
    <name type="common">Black bullhead</name>
    <name type="synonym">Silurus melas</name>
    <dbReference type="NCBI Taxonomy" id="219545"/>
    <lineage>
        <taxon>Eukaryota</taxon>
        <taxon>Metazoa</taxon>
        <taxon>Chordata</taxon>
        <taxon>Craniata</taxon>
        <taxon>Vertebrata</taxon>
        <taxon>Euteleostomi</taxon>
        <taxon>Actinopterygii</taxon>
        <taxon>Neopterygii</taxon>
        <taxon>Teleostei</taxon>
        <taxon>Ostariophysi</taxon>
        <taxon>Siluriformes</taxon>
        <taxon>Ictaluridae</taxon>
        <taxon>Ameiurus</taxon>
    </lineage>
</organism>
<protein>
    <recommendedName>
        <fullName evidence="10">Dynein heavy chain domain-containing protein 1</fullName>
    </recommendedName>
</protein>
<dbReference type="GO" id="GO:0036156">
    <property type="term" value="C:inner dynein arm"/>
    <property type="evidence" value="ECO:0007669"/>
    <property type="project" value="TreeGrafter"/>
</dbReference>
<feature type="domain" description="Dynein heavy chain AAA lid" evidence="6">
    <location>
        <begin position="1780"/>
        <end position="1861"/>
    </location>
</feature>
<dbReference type="GO" id="GO:0045505">
    <property type="term" value="F:dynein intermediate chain binding"/>
    <property type="evidence" value="ECO:0007669"/>
    <property type="project" value="InterPro"/>
</dbReference>
<dbReference type="InterPro" id="IPR026983">
    <property type="entry name" value="DHC"/>
</dbReference>
<dbReference type="GO" id="GO:0008569">
    <property type="term" value="F:minus-end-directed microtubule motor activity"/>
    <property type="evidence" value="ECO:0007669"/>
    <property type="project" value="TreeGrafter"/>
</dbReference>
<dbReference type="InterPro" id="IPR043160">
    <property type="entry name" value="Dynein_C_barrel"/>
</dbReference>
<dbReference type="Gene3D" id="1.10.8.720">
    <property type="entry name" value="Region D6 of dynein motor"/>
    <property type="match status" value="1"/>
</dbReference>
<evidence type="ECO:0000259" key="7">
    <source>
        <dbReference type="Pfam" id="PF18199"/>
    </source>
</evidence>
<dbReference type="EMBL" id="JAAGNN010000008">
    <property type="protein sequence ID" value="KAF4085860.1"/>
    <property type="molecule type" value="Genomic_DNA"/>
</dbReference>
<keyword evidence="9" id="KW-1185">Reference proteome</keyword>
<gene>
    <name evidence="8" type="ORF">AMELA_G00099840</name>
</gene>
<evidence type="ECO:0000259" key="6">
    <source>
        <dbReference type="Pfam" id="PF18198"/>
    </source>
</evidence>
<dbReference type="Gene3D" id="1.20.920.20">
    <property type="match status" value="1"/>
</dbReference>
<dbReference type="Pfam" id="PF18198">
    <property type="entry name" value="AAA_lid_11"/>
    <property type="match status" value="1"/>
</dbReference>
<feature type="domain" description="Dynein heavy chain coiled coil stalk" evidence="3">
    <location>
        <begin position="725"/>
        <end position="1036"/>
    </location>
</feature>
<dbReference type="GO" id="GO:0036126">
    <property type="term" value="C:sperm flagellum"/>
    <property type="evidence" value="ECO:0007669"/>
    <property type="project" value="TreeGrafter"/>
</dbReference>
<name>A0A7J6AST6_AMEME</name>